<accession>A0ABU1N268</accession>
<evidence type="ECO:0000313" key="1">
    <source>
        <dbReference type="EMBL" id="MDR6532181.1"/>
    </source>
</evidence>
<dbReference type="GO" id="GO:0016491">
    <property type="term" value="F:oxidoreductase activity"/>
    <property type="evidence" value="ECO:0007669"/>
    <property type="project" value="UniProtKB-KW"/>
</dbReference>
<reference evidence="1 2" key="1">
    <citation type="submission" date="2023-07" db="EMBL/GenBank/DDBJ databases">
        <title>Sorghum-associated microbial communities from plants grown in Nebraska, USA.</title>
        <authorList>
            <person name="Schachtman D."/>
        </authorList>
    </citation>
    <scope>NUCLEOTIDE SEQUENCE [LARGE SCALE GENOMIC DNA]</scope>
    <source>
        <strain evidence="1 2">DS2154</strain>
    </source>
</reference>
<dbReference type="InterPro" id="IPR050816">
    <property type="entry name" value="Flavin-dep_Halogenase_NPB"/>
</dbReference>
<dbReference type="InterPro" id="IPR033856">
    <property type="entry name" value="Trp_halogen"/>
</dbReference>
<keyword evidence="1" id="KW-0560">Oxidoreductase</keyword>
<comment type="caution">
    <text evidence="1">The sequence shown here is derived from an EMBL/GenBank/DDBJ whole genome shotgun (WGS) entry which is preliminary data.</text>
</comment>
<dbReference type="RefSeq" id="WP_310032587.1">
    <property type="nucleotide sequence ID" value="NZ_JAVDRL010000008.1"/>
</dbReference>
<dbReference type="PROSITE" id="PS51257">
    <property type="entry name" value="PROKAR_LIPOPROTEIN"/>
    <property type="match status" value="1"/>
</dbReference>
<keyword evidence="2" id="KW-1185">Reference proteome</keyword>
<evidence type="ECO:0000313" key="2">
    <source>
        <dbReference type="Proteomes" id="UP001262754"/>
    </source>
</evidence>
<gene>
    <name evidence="1" type="ORF">J2800_002937</name>
</gene>
<sequence>MSDRSIRSIAIVGGGTAGWMAACLLSQTLRGTGCAITLVESPDIGTVGVGEATIPPIFDFLKLIEVDLDAFIPATQATFKLGIKFDDWRAIGDSYWHPFGTFGVSIDRRPFHHVFHKARAQGLDPTAPQFSLAAALGDAGRLAHPDPRVPGPLAGLRQALHFDAVLVARFLRDHAERRGVRRLEREVAEAKLRDDGFIEALALKGGGELAADLYIDCSGFRGLLIEQALGAGYEDWTRWLPCDRALAAPTAHAGPPPPYTQAVAMDAGWRWRIPLQHRVGNGYVYSSAFIDDGAAQDELLSAIGQPLAEPRKLSFTAGRRKTMWSRNCVALGLASGFLEPLESTSIHLVCSGLYKLLDHFPDRDFASVNIAAYNRALADEYETYRDFILLHYCVTARDDTAFWRDRTAAPLPDRLAERLELYRACGRVDAKPGELFTDLSWFYIFEGMGVTPKAYDPLVDASNFQQVRAVLPELTARIAAVVAQSPTHEAALAAIVRRSAA</sequence>
<dbReference type="InterPro" id="IPR036188">
    <property type="entry name" value="FAD/NAD-bd_sf"/>
</dbReference>
<dbReference type="Proteomes" id="UP001262754">
    <property type="component" value="Unassembled WGS sequence"/>
</dbReference>
<dbReference type="SUPFAM" id="SSF51905">
    <property type="entry name" value="FAD/NAD(P)-binding domain"/>
    <property type="match status" value="1"/>
</dbReference>
<dbReference type="PANTHER" id="PTHR43747">
    <property type="entry name" value="FAD-BINDING PROTEIN"/>
    <property type="match status" value="1"/>
</dbReference>
<dbReference type="Gene3D" id="3.50.50.60">
    <property type="entry name" value="FAD/NAD(P)-binding domain"/>
    <property type="match status" value="1"/>
</dbReference>
<proteinExistence type="predicted"/>
<protein>
    <submittedName>
        <fullName evidence="1">Tryptophan halogenase</fullName>
        <ecNumber evidence="1">1.14.19.9</ecNumber>
    </submittedName>
</protein>
<dbReference type="PIRSF" id="PIRSF011396">
    <property type="entry name" value="Trp_halogenase"/>
    <property type="match status" value="1"/>
</dbReference>
<dbReference type="PANTHER" id="PTHR43747:SF4">
    <property type="entry name" value="FLAVIN-DEPENDENT TRYPTOPHAN HALOGENASE"/>
    <property type="match status" value="1"/>
</dbReference>
<dbReference type="EC" id="1.14.19.9" evidence="1"/>
<dbReference type="EMBL" id="JAVDRL010000008">
    <property type="protein sequence ID" value="MDR6532181.1"/>
    <property type="molecule type" value="Genomic_DNA"/>
</dbReference>
<name>A0ABU1N268_9CAUL</name>
<organism evidence="1 2">
    <name type="scientific">Caulobacter rhizosphaerae</name>
    <dbReference type="NCBI Taxonomy" id="2010972"/>
    <lineage>
        <taxon>Bacteria</taxon>
        <taxon>Pseudomonadati</taxon>
        <taxon>Pseudomonadota</taxon>
        <taxon>Alphaproteobacteria</taxon>
        <taxon>Caulobacterales</taxon>
        <taxon>Caulobacteraceae</taxon>
        <taxon>Caulobacter</taxon>
    </lineage>
</organism>
<dbReference type="InterPro" id="IPR006905">
    <property type="entry name" value="Flavin_halogenase"/>
</dbReference>
<dbReference type="Pfam" id="PF04820">
    <property type="entry name" value="Trp_halogenase"/>
    <property type="match status" value="1"/>
</dbReference>